<dbReference type="InterPro" id="IPR050796">
    <property type="entry name" value="SCF_F-box_component"/>
</dbReference>
<dbReference type="EMBL" id="JAJJMB010014886">
    <property type="protein sequence ID" value="KAI3857118.1"/>
    <property type="molecule type" value="Genomic_DNA"/>
</dbReference>
<dbReference type="Proteomes" id="UP001202328">
    <property type="component" value="Unassembled WGS sequence"/>
</dbReference>
<dbReference type="InterPro" id="IPR001810">
    <property type="entry name" value="F-box_dom"/>
</dbReference>
<protein>
    <recommendedName>
        <fullName evidence="1">F-box domain-containing protein</fullName>
    </recommendedName>
</protein>
<dbReference type="Pfam" id="PF00646">
    <property type="entry name" value="F-box"/>
    <property type="match status" value="1"/>
</dbReference>
<evidence type="ECO:0000259" key="1">
    <source>
        <dbReference type="Pfam" id="PF00646"/>
    </source>
</evidence>
<dbReference type="AlphaFoldDB" id="A0AAD4X6L9"/>
<dbReference type="InterPro" id="IPR036047">
    <property type="entry name" value="F-box-like_dom_sf"/>
</dbReference>
<evidence type="ECO:0000313" key="3">
    <source>
        <dbReference type="Proteomes" id="UP001202328"/>
    </source>
</evidence>
<proteinExistence type="predicted"/>
<sequence length="131" mass="15130">MYEILLRSPAESLLSFKSVSKNWCLLIKDRNFAKQYCDNHNGNYDSMGIVLMTTTTDYPEPEGYDLVNFNKLCELYDVDCDVGMQDEELELALTANLDFSMRLTTCNGLVCFYREFPVLLWNPVTKESILL</sequence>
<reference evidence="2" key="1">
    <citation type="submission" date="2022-04" db="EMBL/GenBank/DDBJ databases">
        <title>A functionally conserved STORR gene fusion in Papaver species that diverged 16.8 million years ago.</title>
        <authorList>
            <person name="Catania T."/>
        </authorList>
    </citation>
    <scope>NUCLEOTIDE SEQUENCE</scope>
    <source>
        <strain evidence="2">S-188037</strain>
    </source>
</reference>
<comment type="caution">
    <text evidence="2">The sequence shown here is derived from an EMBL/GenBank/DDBJ whole genome shotgun (WGS) entry which is preliminary data.</text>
</comment>
<accession>A0AAD4X6L9</accession>
<dbReference type="PANTHER" id="PTHR31672">
    <property type="entry name" value="BNACNNG10540D PROTEIN"/>
    <property type="match status" value="1"/>
</dbReference>
<gene>
    <name evidence="2" type="ORF">MKW98_010532</name>
</gene>
<keyword evidence="3" id="KW-1185">Reference proteome</keyword>
<feature type="domain" description="F-box" evidence="1">
    <location>
        <begin position="3"/>
        <end position="32"/>
    </location>
</feature>
<organism evidence="2 3">
    <name type="scientific">Papaver atlanticum</name>
    <dbReference type="NCBI Taxonomy" id="357466"/>
    <lineage>
        <taxon>Eukaryota</taxon>
        <taxon>Viridiplantae</taxon>
        <taxon>Streptophyta</taxon>
        <taxon>Embryophyta</taxon>
        <taxon>Tracheophyta</taxon>
        <taxon>Spermatophyta</taxon>
        <taxon>Magnoliopsida</taxon>
        <taxon>Ranunculales</taxon>
        <taxon>Papaveraceae</taxon>
        <taxon>Papaveroideae</taxon>
        <taxon>Papaver</taxon>
    </lineage>
</organism>
<dbReference type="PANTHER" id="PTHR31672:SF13">
    <property type="entry name" value="F-BOX PROTEIN CPR30-LIKE"/>
    <property type="match status" value="1"/>
</dbReference>
<dbReference type="SUPFAM" id="SSF81383">
    <property type="entry name" value="F-box domain"/>
    <property type="match status" value="1"/>
</dbReference>
<name>A0AAD4X6L9_9MAGN</name>
<evidence type="ECO:0000313" key="2">
    <source>
        <dbReference type="EMBL" id="KAI3857118.1"/>
    </source>
</evidence>